<feature type="compositionally biased region" description="Low complexity" evidence="3">
    <location>
        <begin position="418"/>
        <end position="430"/>
    </location>
</feature>
<dbReference type="InterPro" id="IPR003593">
    <property type="entry name" value="AAA+_ATPase"/>
</dbReference>
<evidence type="ECO:0000313" key="7">
    <source>
        <dbReference type="Proteomes" id="UP000310066"/>
    </source>
</evidence>
<dbReference type="Gene3D" id="3.40.50.300">
    <property type="entry name" value="P-loop containing nucleotide triphosphate hydrolases"/>
    <property type="match status" value="1"/>
</dbReference>
<proteinExistence type="predicted"/>
<dbReference type="Gene3D" id="1.10.8.60">
    <property type="match status" value="1"/>
</dbReference>
<dbReference type="Proteomes" id="UP000310066">
    <property type="component" value="Unassembled WGS sequence"/>
</dbReference>
<dbReference type="InterPro" id="IPR050052">
    <property type="entry name" value="ATP-dep_Clp_protease_ClpX"/>
</dbReference>
<evidence type="ECO:0000256" key="1">
    <source>
        <dbReference type="ARBA" id="ARBA00022741"/>
    </source>
</evidence>
<feature type="compositionally biased region" description="Gly residues" evidence="3">
    <location>
        <begin position="431"/>
        <end position="441"/>
    </location>
</feature>
<dbReference type="InterPro" id="IPR003959">
    <property type="entry name" value="ATPase_AAA_core"/>
</dbReference>
<evidence type="ECO:0000256" key="3">
    <source>
        <dbReference type="SAM" id="MobiDB-lite"/>
    </source>
</evidence>
<dbReference type="Pfam" id="PF07724">
    <property type="entry name" value="AAA_2"/>
    <property type="match status" value="1"/>
</dbReference>
<feature type="region of interest" description="Disordered" evidence="3">
    <location>
        <begin position="164"/>
        <end position="283"/>
    </location>
</feature>
<accession>A0A4U0UW35</accession>
<feature type="compositionally biased region" description="Polar residues" evidence="3">
    <location>
        <begin position="261"/>
        <end position="274"/>
    </location>
</feature>
<comment type="caution">
    <text evidence="6">The sequence shown here is derived from an EMBL/GenBank/DDBJ whole genome shotgun (WGS) entry which is preliminary data.</text>
</comment>
<dbReference type="FunFam" id="1.10.8.60:FF:000138">
    <property type="entry name" value="ATP-dependent Clp protease ATP-binding subunit ClpX"/>
    <property type="match status" value="1"/>
</dbReference>
<keyword evidence="2" id="KW-0067">ATP-binding</keyword>
<dbReference type="InterPro" id="IPR019489">
    <property type="entry name" value="Clp_ATPase_C"/>
</dbReference>
<name>A0A4U0UW35_9PEZI</name>
<protein>
    <recommendedName>
        <fullName evidence="8">ATP-dependent Clp protease ATP-binding subunit ClpX</fullName>
    </recommendedName>
</protein>
<dbReference type="GO" id="GO:0005524">
    <property type="term" value="F:ATP binding"/>
    <property type="evidence" value="ECO:0007669"/>
    <property type="project" value="UniProtKB-KW"/>
</dbReference>
<evidence type="ECO:0000259" key="4">
    <source>
        <dbReference type="SMART" id="SM00382"/>
    </source>
</evidence>
<dbReference type="SMART" id="SM01086">
    <property type="entry name" value="ClpB_D2-small"/>
    <property type="match status" value="1"/>
</dbReference>
<dbReference type="GO" id="GO:0051603">
    <property type="term" value="P:proteolysis involved in protein catabolic process"/>
    <property type="evidence" value="ECO:0007669"/>
    <property type="project" value="TreeGrafter"/>
</dbReference>
<feature type="region of interest" description="Disordered" evidence="3">
    <location>
        <begin position="401"/>
        <end position="441"/>
    </location>
</feature>
<evidence type="ECO:0000313" key="6">
    <source>
        <dbReference type="EMBL" id="TKA40330.1"/>
    </source>
</evidence>
<evidence type="ECO:0008006" key="8">
    <source>
        <dbReference type="Google" id="ProtNLM"/>
    </source>
</evidence>
<keyword evidence="1" id="KW-0547">Nucleotide-binding</keyword>
<sequence>MAGISGHSTSHDPIRAFCIGHHRVQSSVVLHLVALNNMLPPSPAARLTYLGISAILRISTRRSAAIHVPASRLRHSRPLHTTRCLADGGTFKSSEFTTQGFTGIYDASAPTTGPLADSSAIGAPRITPRTLKDHLDQFVVGQDRAKRILATAVYNHYQRIQELQRRDDEEDEAYAQEERRRMSEIRRHPVEGREHELKRGIDVPSLTSDWRGHEDEFPGQQATIRMPPPPVSGSSPSGWRGQQQAAEDIWRPPHLRAQAQRDGSSTASKGQTPNPGAAPLVDNTPLTIEKSNILLLGPSGVGKTLMAKTLARVLEVPFSMSDCTPFTQAGYIGEDAEVCVQRLLAAANYDVAKAERGIICLDEIDKIATAKVSHGKDVSGEGVQQALLKIIEGTTLQVQAKQERSSGLGTGRQGGVYGNNSSSSSPLSGQSSGGSTGGGGGGQKGEVYNVKTDNILFICAGAFNGLHKMILDRISKGSIGFGATVRAAPGSSSSSGNQHETVLEGEEELFEKYLPYYQAAPEPARQRGNTKPKSRKFNTLDLVEPQDLQKFGLIPELVGRIPLSCALSSLDIEALVKVLTEPRNSLLQQYKQLFALSSIELRITSSALRVIAGTASKMGTGARGLKTVMERLLGDAMFETPGSSVKYVLITEAVAERKSGVLYFYRGEAGRFAEVWGREEEVWEDKLRRAEEEEGGSDFERRAENNSVGGAARTFEEYREKATAGGFV</sequence>
<feature type="compositionally biased region" description="Gly residues" evidence="3">
    <location>
        <begin position="408"/>
        <end position="417"/>
    </location>
</feature>
<dbReference type="PANTHER" id="PTHR48102">
    <property type="entry name" value="ATP-DEPENDENT CLP PROTEASE ATP-BINDING SUBUNIT CLPX-LIKE, MITOCHONDRIAL-RELATED"/>
    <property type="match status" value="1"/>
</dbReference>
<feature type="domain" description="Clp ATPase C-terminal" evidence="5">
    <location>
        <begin position="570"/>
        <end position="664"/>
    </location>
</feature>
<evidence type="ECO:0000256" key="2">
    <source>
        <dbReference type="ARBA" id="ARBA00022840"/>
    </source>
</evidence>
<dbReference type="EMBL" id="NAJP01000033">
    <property type="protein sequence ID" value="TKA40330.1"/>
    <property type="molecule type" value="Genomic_DNA"/>
</dbReference>
<dbReference type="PANTHER" id="PTHR48102:SF7">
    <property type="entry name" value="ATP-DEPENDENT CLP PROTEASE ATP-BINDING SUBUNIT CLPX-LIKE, MITOCHONDRIAL"/>
    <property type="match status" value="1"/>
</dbReference>
<dbReference type="Pfam" id="PF10431">
    <property type="entry name" value="ClpB_D2-small"/>
    <property type="match status" value="1"/>
</dbReference>
<dbReference type="GO" id="GO:0016887">
    <property type="term" value="F:ATP hydrolysis activity"/>
    <property type="evidence" value="ECO:0007669"/>
    <property type="project" value="InterPro"/>
</dbReference>
<gene>
    <name evidence="6" type="ORF">B0A54_09279</name>
</gene>
<dbReference type="OrthoDB" id="1721884at2759"/>
<dbReference type="AlphaFoldDB" id="A0A4U0UW35"/>
<feature type="domain" description="AAA+ ATPase" evidence="4">
    <location>
        <begin position="289"/>
        <end position="485"/>
    </location>
</feature>
<dbReference type="STRING" id="329885.A0A4U0UW35"/>
<dbReference type="SMART" id="SM00382">
    <property type="entry name" value="AAA"/>
    <property type="match status" value="1"/>
</dbReference>
<feature type="compositionally biased region" description="Basic and acidic residues" evidence="3">
    <location>
        <begin position="176"/>
        <end position="201"/>
    </location>
</feature>
<reference evidence="6 7" key="1">
    <citation type="submission" date="2017-03" db="EMBL/GenBank/DDBJ databases">
        <title>Genomes of endolithic fungi from Antarctica.</title>
        <authorList>
            <person name="Coleine C."/>
            <person name="Masonjones S."/>
            <person name="Stajich J.E."/>
        </authorList>
    </citation>
    <scope>NUCLEOTIDE SEQUENCE [LARGE SCALE GENOMIC DNA]</scope>
    <source>
        <strain evidence="6 7">CCFEE 5311</strain>
    </source>
</reference>
<dbReference type="SUPFAM" id="SSF52540">
    <property type="entry name" value="P-loop containing nucleoside triphosphate hydrolases"/>
    <property type="match status" value="1"/>
</dbReference>
<dbReference type="GO" id="GO:0005759">
    <property type="term" value="C:mitochondrial matrix"/>
    <property type="evidence" value="ECO:0007669"/>
    <property type="project" value="TreeGrafter"/>
</dbReference>
<dbReference type="InterPro" id="IPR027417">
    <property type="entry name" value="P-loop_NTPase"/>
</dbReference>
<organism evidence="6 7">
    <name type="scientific">Friedmanniomyces endolithicus</name>
    <dbReference type="NCBI Taxonomy" id="329885"/>
    <lineage>
        <taxon>Eukaryota</taxon>
        <taxon>Fungi</taxon>
        <taxon>Dikarya</taxon>
        <taxon>Ascomycota</taxon>
        <taxon>Pezizomycotina</taxon>
        <taxon>Dothideomycetes</taxon>
        <taxon>Dothideomycetidae</taxon>
        <taxon>Mycosphaerellales</taxon>
        <taxon>Teratosphaeriaceae</taxon>
        <taxon>Friedmanniomyces</taxon>
    </lineage>
</organism>
<evidence type="ECO:0000259" key="5">
    <source>
        <dbReference type="SMART" id="SM01086"/>
    </source>
</evidence>